<dbReference type="Gene3D" id="3.40.50.1820">
    <property type="entry name" value="alpha/beta hydrolase"/>
    <property type="match status" value="1"/>
</dbReference>
<feature type="domain" description="AB hydrolase-1" evidence="2">
    <location>
        <begin position="43"/>
        <end position="256"/>
    </location>
</feature>
<keyword evidence="1" id="KW-0732">Signal</keyword>
<organism evidence="3 4">
    <name type="scientific">Hymenobacter cellulosivorans</name>
    <dbReference type="NCBI Taxonomy" id="2932249"/>
    <lineage>
        <taxon>Bacteria</taxon>
        <taxon>Pseudomonadati</taxon>
        <taxon>Bacteroidota</taxon>
        <taxon>Cytophagia</taxon>
        <taxon>Cytophagales</taxon>
        <taxon>Hymenobacteraceae</taxon>
        <taxon>Hymenobacter</taxon>
    </lineage>
</organism>
<dbReference type="GO" id="GO:0016787">
    <property type="term" value="F:hydrolase activity"/>
    <property type="evidence" value="ECO:0007669"/>
    <property type="project" value="UniProtKB-KW"/>
</dbReference>
<dbReference type="InterPro" id="IPR029058">
    <property type="entry name" value="AB_hydrolase_fold"/>
</dbReference>
<feature type="chain" id="PRO_5045896590" evidence="1">
    <location>
        <begin position="19"/>
        <end position="268"/>
    </location>
</feature>
<dbReference type="PANTHER" id="PTHR37017">
    <property type="entry name" value="AB HYDROLASE-1 DOMAIN-CONTAINING PROTEIN-RELATED"/>
    <property type="match status" value="1"/>
</dbReference>
<evidence type="ECO:0000313" key="4">
    <source>
        <dbReference type="Proteomes" id="UP000831785"/>
    </source>
</evidence>
<dbReference type="EMBL" id="CP095049">
    <property type="protein sequence ID" value="UOQ55137.1"/>
    <property type="molecule type" value="Genomic_DNA"/>
</dbReference>
<dbReference type="InterPro" id="IPR052897">
    <property type="entry name" value="Sec-Metab_Biosynth_Hydrolase"/>
</dbReference>
<evidence type="ECO:0000256" key="1">
    <source>
        <dbReference type="SAM" id="SignalP"/>
    </source>
</evidence>
<feature type="signal peptide" evidence="1">
    <location>
        <begin position="1"/>
        <end position="18"/>
    </location>
</feature>
<proteinExistence type="predicted"/>
<dbReference type="PANTHER" id="PTHR37017:SF11">
    <property type="entry name" value="ESTERASE_LIPASE_THIOESTERASE DOMAIN-CONTAINING PROTEIN"/>
    <property type="match status" value="1"/>
</dbReference>
<sequence>MKILSCAVLGAFSSLLMASTPSSSTPSFMSEPTTAPAAGIKNIVLVHGTWADGSSWAKVIPLLTAKGYHVTAVQNPLTSLADDVAATKRAIALQDGPVLLVGHSWGGVVITEAGTDPQVAGLVYVAAAAPEAGQSFLEMAQTGPAAPGNDQIQPDKFGYVHLSPKGIMEDFAQDLSKTEQQVLLATQGPQPFAALQEKVTVPAWKTKPSWYIVAANDRIINPDLERTLAKKINATTTTLPTSHVAMLAQPEKVAAVIIEAASKVVAKK</sequence>
<reference evidence="3 4" key="1">
    <citation type="submission" date="2022-04" db="EMBL/GenBank/DDBJ databases">
        <title>Hymenobacter sp. isolated from the air.</title>
        <authorList>
            <person name="Won M."/>
            <person name="Lee C.-M."/>
            <person name="Woen H.-Y."/>
            <person name="Kwon S.-W."/>
        </authorList>
    </citation>
    <scope>NUCLEOTIDE SEQUENCE [LARGE SCALE GENOMIC DNA]</scope>
    <source>
        <strain evidence="4">5116 S-27</strain>
    </source>
</reference>
<dbReference type="SUPFAM" id="SSF53474">
    <property type="entry name" value="alpha/beta-Hydrolases"/>
    <property type="match status" value="1"/>
</dbReference>
<gene>
    <name evidence="3" type="ORF">MUN80_10350</name>
</gene>
<dbReference type="Proteomes" id="UP000831785">
    <property type="component" value="Chromosome"/>
</dbReference>
<evidence type="ECO:0000259" key="2">
    <source>
        <dbReference type="Pfam" id="PF12697"/>
    </source>
</evidence>
<name>A0ABY4FGJ5_9BACT</name>
<accession>A0ABY4FGJ5</accession>
<keyword evidence="4" id="KW-1185">Reference proteome</keyword>
<dbReference type="InterPro" id="IPR000073">
    <property type="entry name" value="AB_hydrolase_1"/>
</dbReference>
<protein>
    <submittedName>
        <fullName evidence="3">Alpha/beta hydrolase</fullName>
    </submittedName>
</protein>
<evidence type="ECO:0000313" key="3">
    <source>
        <dbReference type="EMBL" id="UOQ55137.1"/>
    </source>
</evidence>
<keyword evidence="3" id="KW-0378">Hydrolase</keyword>
<dbReference type="RefSeq" id="WP_244723273.1">
    <property type="nucleotide sequence ID" value="NZ_CP095049.1"/>
</dbReference>
<dbReference type="Pfam" id="PF12697">
    <property type="entry name" value="Abhydrolase_6"/>
    <property type="match status" value="1"/>
</dbReference>